<comment type="similarity">
    <text evidence="2">Belongs to the metallo-beta-lactamase superfamily.</text>
</comment>
<dbReference type="InterPro" id="IPR036866">
    <property type="entry name" value="RibonucZ/Hydroxyglut_hydro"/>
</dbReference>
<reference evidence="7 8" key="1">
    <citation type="submission" date="2020-08" db="EMBL/GenBank/DDBJ databases">
        <title>Genomic Encyclopedia of Type Strains, Phase IV (KMG-IV): sequencing the most valuable type-strain genomes for metagenomic binning, comparative biology and taxonomic classification.</title>
        <authorList>
            <person name="Goeker M."/>
        </authorList>
    </citation>
    <scope>NUCLEOTIDE SEQUENCE [LARGE SCALE GENOMIC DNA]</scope>
    <source>
        <strain evidence="7 8">YIM 65646</strain>
    </source>
</reference>
<protein>
    <submittedName>
        <fullName evidence="7">Glyoxylase-like metal-dependent hydrolase (Beta-lactamase superfamily II)</fullName>
    </submittedName>
</protein>
<evidence type="ECO:0000259" key="6">
    <source>
        <dbReference type="SMART" id="SM00849"/>
    </source>
</evidence>
<evidence type="ECO:0000256" key="3">
    <source>
        <dbReference type="ARBA" id="ARBA00022723"/>
    </source>
</evidence>
<dbReference type="SMART" id="SM00849">
    <property type="entry name" value="Lactamase_B"/>
    <property type="match status" value="1"/>
</dbReference>
<keyword evidence="8" id="KW-1185">Reference proteome</keyword>
<dbReference type="GO" id="GO:0046872">
    <property type="term" value="F:metal ion binding"/>
    <property type="evidence" value="ECO:0007669"/>
    <property type="project" value="UniProtKB-KW"/>
</dbReference>
<sequence>MRVHHLNCGTMRLARTRLVTHVLLVETGRELILVDSGIGLADIADPRGRIGPYRHIARPALDPGGTAVRRIERLGLDPADVAHIVVTHLDFDHIGGAADFPRARIHVTAGERAAADTRRTLLERSRYHPAGPGPEPRVTTYEPTGDTWRGFAAVRPLDGIGADIALIPLPGHTRGHAAVAVDTGVGLILHAGDAFYHHNVLSGRRQPTLLGLQERLVAHDWKRVRANHEALAELHGRGDPGLLIVNAHDAVLLDRATDPDHRREST</sequence>
<evidence type="ECO:0000256" key="1">
    <source>
        <dbReference type="ARBA" id="ARBA00001947"/>
    </source>
</evidence>
<organism evidence="7 8">
    <name type="scientific">Phytomonospora endophytica</name>
    <dbReference type="NCBI Taxonomy" id="714109"/>
    <lineage>
        <taxon>Bacteria</taxon>
        <taxon>Bacillati</taxon>
        <taxon>Actinomycetota</taxon>
        <taxon>Actinomycetes</taxon>
        <taxon>Micromonosporales</taxon>
        <taxon>Micromonosporaceae</taxon>
        <taxon>Phytomonospora</taxon>
    </lineage>
</organism>
<keyword evidence="3" id="KW-0479">Metal-binding</keyword>
<keyword evidence="4 7" id="KW-0378">Hydrolase</keyword>
<accession>A0A841FW44</accession>
<dbReference type="InterPro" id="IPR001279">
    <property type="entry name" value="Metallo-B-lactamas"/>
</dbReference>
<evidence type="ECO:0000256" key="5">
    <source>
        <dbReference type="ARBA" id="ARBA00022833"/>
    </source>
</evidence>
<dbReference type="PANTHER" id="PTHR42978:SF7">
    <property type="entry name" value="METALLO-HYDROLASE RV2300C-RELATED"/>
    <property type="match status" value="1"/>
</dbReference>
<dbReference type="PANTHER" id="PTHR42978">
    <property type="entry name" value="QUORUM-QUENCHING LACTONASE YTNP-RELATED-RELATED"/>
    <property type="match status" value="1"/>
</dbReference>
<feature type="domain" description="Metallo-beta-lactamase" evidence="6">
    <location>
        <begin position="19"/>
        <end position="248"/>
    </location>
</feature>
<dbReference type="GO" id="GO:0016787">
    <property type="term" value="F:hydrolase activity"/>
    <property type="evidence" value="ECO:0007669"/>
    <property type="project" value="UniProtKB-KW"/>
</dbReference>
<evidence type="ECO:0000256" key="4">
    <source>
        <dbReference type="ARBA" id="ARBA00022801"/>
    </source>
</evidence>
<evidence type="ECO:0000313" key="7">
    <source>
        <dbReference type="EMBL" id="MBB6036200.1"/>
    </source>
</evidence>
<dbReference type="CDD" id="cd07742">
    <property type="entry name" value="metallo-hydrolase-like_MBL-fold"/>
    <property type="match status" value="1"/>
</dbReference>
<dbReference type="Pfam" id="PF00753">
    <property type="entry name" value="Lactamase_B"/>
    <property type="match status" value="1"/>
</dbReference>
<dbReference type="RefSeq" id="WP_184789032.1">
    <property type="nucleotide sequence ID" value="NZ_BONT01000046.1"/>
</dbReference>
<proteinExistence type="inferred from homology"/>
<dbReference type="SUPFAM" id="SSF56281">
    <property type="entry name" value="Metallo-hydrolase/oxidoreductase"/>
    <property type="match status" value="1"/>
</dbReference>
<comment type="caution">
    <text evidence="7">The sequence shown here is derived from an EMBL/GenBank/DDBJ whole genome shotgun (WGS) entry which is preliminary data.</text>
</comment>
<dbReference type="Proteomes" id="UP000548476">
    <property type="component" value="Unassembled WGS sequence"/>
</dbReference>
<dbReference type="AlphaFoldDB" id="A0A841FW44"/>
<evidence type="ECO:0000313" key="8">
    <source>
        <dbReference type="Proteomes" id="UP000548476"/>
    </source>
</evidence>
<gene>
    <name evidence="7" type="ORF">HNR73_004068</name>
</gene>
<dbReference type="EMBL" id="JACHGT010000008">
    <property type="protein sequence ID" value="MBB6036200.1"/>
    <property type="molecule type" value="Genomic_DNA"/>
</dbReference>
<comment type="cofactor">
    <cofactor evidence="1">
        <name>Zn(2+)</name>
        <dbReference type="ChEBI" id="CHEBI:29105"/>
    </cofactor>
</comment>
<evidence type="ECO:0000256" key="2">
    <source>
        <dbReference type="ARBA" id="ARBA00007749"/>
    </source>
</evidence>
<name>A0A841FW44_9ACTN</name>
<dbReference type="InterPro" id="IPR051013">
    <property type="entry name" value="MBL_superfamily_lactonases"/>
</dbReference>
<dbReference type="Gene3D" id="3.60.15.10">
    <property type="entry name" value="Ribonuclease Z/Hydroxyacylglutathione hydrolase-like"/>
    <property type="match status" value="1"/>
</dbReference>
<keyword evidence="5" id="KW-0862">Zinc</keyword>